<evidence type="ECO:0000256" key="1">
    <source>
        <dbReference type="SAM" id="MobiDB-lite"/>
    </source>
</evidence>
<evidence type="ECO:0000313" key="3">
    <source>
        <dbReference type="Proteomes" id="UP001356428"/>
    </source>
</evidence>
<feature type="region of interest" description="Disordered" evidence="1">
    <location>
        <begin position="222"/>
        <end position="309"/>
    </location>
</feature>
<reference evidence="2 3" key="1">
    <citation type="submission" date="2022-10" db="EMBL/GenBank/DDBJ databases">
        <title>The complete genomes of actinobacterial strains from the NBC collection.</title>
        <authorList>
            <person name="Joergensen T.S."/>
            <person name="Alvarez Arevalo M."/>
            <person name="Sterndorff E.B."/>
            <person name="Faurdal D."/>
            <person name="Vuksanovic O."/>
            <person name="Mourched A.-S."/>
            <person name="Charusanti P."/>
            <person name="Shaw S."/>
            <person name="Blin K."/>
            <person name="Weber T."/>
        </authorList>
    </citation>
    <scope>NUCLEOTIDE SEQUENCE [LARGE SCALE GENOMIC DNA]</scope>
    <source>
        <strain evidence="2 3">NBC 01792</strain>
    </source>
</reference>
<keyword evidence="3" id="KW-1185">Reference proteome</keyword>
<proteinExistence type="predicted"/>
<protein>
    <submittedName>
        <fullName evidence="2">Uncharacterized protein</fullName>
    </submittedName>
</protein>
<name>A0ABZ1ETH5_9ACTN</name>
<dbReference type="Proteomes" id="UP001356428">
    <property type="component" value="Chromosome"/>
</dbReference>
<organism evidence="2 3">
    <name type="scientific">Streptomyces cyaneofuscatus</name>
    <dbReference type="NCBI Taxonomy" id="66883"/>
    <lineage>
        <taxon>Bacteria</taxon>
        <taxon>Bacillati</taxon>
        <taxon>Actinomycetota</taxon>
        <taxon>Actinomycetes</taxon>
        <taxon>Kitasatosporales</taxon>
        <taxon>Streptomycetaceae</taxon>
        <taxon>Streptomyces</taxon>
    </lineage>
</organism>
<feature type="compositionally biased region" description="Basic residues" evidence="1">
    <location>
        <begin position="222"/>
        <end position="231"/>
    </location>
</feature>
<evidence type="ECO:0000313" key="2">
    <source>
        <dbReference type="EMBL" id="WSB07349.1"/>
    </source>
</evidence>
<sequence length="309" mass="34223">MRGDQLGPRPRRTRGVLRQLPQPFRRLQRLHLRLLMGRPVVRVLLRGQEIALLQVPGDRPAVAGGQRLRRGPLHLRAADRDEHLHPPAVLRRALLLVLLRRPVPLPGDLGPERQEIGAVPRRPLQDPLDLRVEVGTARAPQRLDLLPVRDIGAVPLVLGVLPRLGLAALQELPDRLGVRTLQRLPGRLPDLFLVIELREALDQLTVLVRAEPIERGACGRCRGSRGRRQLRQGREQPGPGGRAVRVTTLVGGGLSRQAAEERHGQRRGHRLPYGTGQPGPGRASSGPWPESAYHGINLSMKGRKDPCPR</sequence>
<accession>A0ABZ1ETH5</accession>
<gene>
    <name evidence="2" type="ORF">OG849_08835</name>
</gene>
<dbReference type="EMBL" id="CP109083">
    <property type="protein sequence ID" value="WSB07349.1"/>
    <property type="molecule type" value="Genomic_DNA"/>
</dbReference>